<gene>
    <name evidence="2" type="ORF">LELG_00495</name>
</gene>
<proteinExistence type="predicted"/>
<dbReference type="STRING" id="379508.A5DT09"/>
<dbReference type="EMBL" id="CH981524">
    <property type="protein sequence ID" value="EDK42317.1"/>
    <property type="molecule type" value="Genomic_DNA"/>
</dbReference>
<evidence type="ECO:0000313" key="3">
    <source>
        <dbReference type="Proteomes" id="UP000001996"/>
    </source>
</evidence>
<dbReference type="VEuPathDB" id="FungiDB:LELG_00495"/>
<dbReference type="AlphaFoldDB" id="A5DT09"/>
<dbReference type="InParanoid" id="A5DT09"/>
<keyword evidence="3" id="KW-1185">Reference proteome</keyword>
<feature type="region of interest" description="Disordered" evidence="1">
    <location>
        <begin position="148"/>
        <end position="167"/>
    </location>
</feature>
<organism evidence="2 3">
    <name type="scientific">Lodderomyces elongisporus (strain ATCC 11503 / CBS 2605 / JCM 1781 / NBRC 1676 / NRRL YB-4239)</name>
    <name type="common">Yeast</name>
    <name type="synonym">Saccharomyces elongisporus</name>
    <dbReference type="NCBI Taxonomy" id="379508"/>
    <lineage>
        <taxon>Eukaryota</taxon>
        <taxon>Fungi</taxon>
        <taxon>Dikarya</taxon>
        <taxon>Ascomycota</taxon>
        <taxon>Saccharomycotina</taxon>
        <taxon>Pichiomycetes</taxon>
        <taxon>Debaryomycetaceae</taxon>
        <taxon>Candida/Lodderomyces clade</taxon>
        <taxon>Lodderomyces</taxon>
    </lineage>
</organism>
<protein>
    <submittedName>
        <fullName evidence="2">Uncharacterized protein</fullName>
    </submittedName>
</protein>
<dbReference type="OrthoDB" id="199574at2759"/>
<dbReference type="Gene3D" id="1.25.40.990">
    <property type="match status" value="1"/>
</dbReference>
<dbReference type="Proteomes" id="UP000001996">
    <property type="component" value="Unassembled WGS sequence"/>
</dbReference>
<accession>A5DT09</accession>
<dbReference type="HOGENOM" id="CLU_1594846_0_0_1"/>
<evidence type="ECO:0000256" key="1">
    <source>
        <dbReference type="SAM" id="MobiDB-lite"/>
    </source>
</evidence>
<name>A5DT09_LODEL</name>
<evidence type="ECO:0000313" key="2">
    <source>
        <dbReference type="EMBL" id="EDK42317.1"/>
    </source>
</evidence>
<sequence>MLCYKIIYMMITKNNSEICKLKTMVLREYHSYEVNEKDSDHLKLVATLFTCNNHKLLDNCYLFFQELSQYKDLETTQLALHMISNFLDDKVRLLALGSICEAYQKVSLKFLTQFLMFAEEAQCEEYLTKLKFAPVFLNNGEFDARGAKGTAREKISSSQKVDIKGQK</sequence>
<reference evidence="2 3" key="1">
    <citation type="journal article" date="2009" name="Nature">
        <title>Evolution of pathogenicity and sexual reproduction in eight Candida genomes.</title>
        <authorList>
            <person name="Butler G."/>
            <person name="Rasmussen M.D."/>
            <person name="Lin M.F."/>
            <person name="Santos M.A."/>
            <person name="Sakthikumar S."/>
            <person name="Munro C.A."/>
            <person name="Rheinbay E."/>
            <person name="Grabherr M."/>
            <person name="Forche A."/>
            <person name="Reedy J.L."/>
            <person name="Agrafioti I."/>
            <person name="Arnaud M.B."/>
            <person name="Bates S."/>
            <person name="Brown A.J."/>
            <person name="Brunke S."/>
            <person name="Costanzo M.C."/>
            <person name="Fitzpatrick D.A."/>
            <person name="de Groot P.W."/>
            <person name="Harris D."/>
            <person name="Hoyer L.L."/>
            <person name="Hube B."/>
            <person name="Klis F.M."/>
            <person name="Kodira C."/>
            <person name="Lennard N."/>
            <person name="Logue M.E."/>
            <person name="Martin R."/>
            <person name="Neiman A.M."/>
            <person name="Nikolaou E."/>
            <person name="Quail M.A."/>
            <person name="Quinn J."/>
            <person name="Santos M.C."/>
            <person name="Schmitzberger F.F."/>
            <person name="Sherlock G."/>
            <person name="Shah P."/>
            <person name="Silverstein K.A."/>
            <person name="Skrzypek M.S."/>
            <person name="Soll D."/>
            <person name="Staggs R."/>
            <person name="Stansfield I."/>
            <person name="Stumpf M.P."/>
            <person name="Sudbery P.E."/>
            <person name="Srikantha T."/>
            <person name="Zeng Q."/>
            <person name="Berman J."/>
            <person name="Berriman M."/>
            <person name="Heitman J."/>
            <person name="Gow N.A."/>
            <person name="Lorenz M.C."/>
            <person name="Birren B.W."/>
            <person name="Kellis M."/>
            <person name="Cuomo C.A."/>
        </authorList>
    </citation>
    <scope>NUCLEOTIDE SEQUENCE [LARGE SCALE GENOMIC DNA]</scope>
    <source>
        <strain evidence="3">ATCC 11503 / BCRC 21390 / CBS 2605 / JCM 1781 / NBRC 1676 / NRRL YB-4239</strain>
    </source>
</reference>